<organism evidence="2 3">
    <name type="scientific">Fischerella muscicola CCMEE 5323</name>
    <dbReference type="NCBI Taxonomy" id="2019572"/>
    <lineage>
        <taxon>Bacteria</taxon>
        <taxon>Bacillati</taxon>
        <taxon>Cyanobacteriota</taxon>
        <taxon>Cyanophyceae</taxon>
        <taxon>Nostocales</taxon>
        <taxon>Hapalosiphonaceae</taxon>
        <taxon>Fischerella</taxon>
    </lineage>
</organism>
<evidence type="ECO:0000313" key="3">
    <source>
        <dbReference type="Proteomes" id="UP000235036"/>
    </source>
</evidence>
<dbReference type="InterPro" id="IPR010982">
    <property type="entry name" value="Lambda_DNA-bd_dom_sf"/>
</dbReference>
<keyword evidence="3" id="KW-1185">Reference proteome</keyword>
<dbReference type="Gene3D" id="1.10.260.40">
    <property type="entry name" value="lambda repressor-like DNA-binding domains"/>
    <property type="match status" value="1"/>
</dbReference>
<proteinExistence type="predicted"/>
<feature type="domain" description="HTH cro/C1-type" evidence="1">
    <location>
        <begin position="18"/>
        <end position="74"/>
    </location>
</feature>
<dbReference type="RefSeq" id="WP_016867385.1">
    <property type="nucleotide sequence ID" value="NZ_CAWNVR010000121.1"/>
</dbReference>
<dbReference type="GO" id="GO:0003677">
    <property type="term" value="F:DNA binding"/>
    <property type="evidence" value="ECO:0007669"/>
    <property type="project" value="InterPro"/>
</dbReference>
<comment type="caution">
    <text evidence="2">The sequence shown here is derived from an EMBL/GenBank/DDBJ whole genome shotgun (WGS) entry which is preliminary data.</text>
</comment>
<evidence type="ECO:0000259" key="1">
    <source>
        <dbReference type="PROSITE" id="PS50943"/>
    </source>
</evidence>
<dbReference type="Proteomes" id="UP000235036">
    <property type="component" value="Unassembled WGS sequence"/>
</dbReference>
<gene>
    <name evidence="2" type="ORF">CEN44_28100</name>
</gene>
<protein>
    <submittedName>
        <fullName evidence="2">XRE family transcriptional regulator</fullName>
    </submittedName>
</protein>
<dbReference type="InterPro" id="IPR001387">
    <property type="entry name" value="Cro/C1-type_HTH"/>
</dbReference>
<name>A0A2N6JUS8_FISMU</name>
<dbReference type="SMART" id="SM00530">
    <property type="entry name" value="HTH_XRE"/>
    <property type="match status" value="1"/>
</dbReference>
<dbReference type="SUPFAM" id="SSF47413">
    <property type="entry name" value="lambda repressor-like DNA-binding domains"/>
    <property type="match status" value="1"/>
</dbReference>
<dbReference type="PROSITE" id="PS50943">
    <property type="entry name" value="HTH_CROC1"/>
    <property type="match status" value="1"/>
</dbReference>
<dbReference type="AlphaFoldDB" id="A0A2N6JUS8"/>
<evidence type="ECO:0000313" key="2">
    <source>
        <dbReference type="EMBL" id="PLZ82116.1"/>
    </source>
</evidence>
<accession>A0A2N6JUS8</accession>
<reference evidence="2 3" key="1">
    <citation type="submission" date="2017-08" db="EMBL/GenBank/DDBJ databases">
        <title>Genomes of Fischerella (Mastigocladus) sp. strains.</title>
        <authorList>
            <person name="Miller S.R."/>
        </authorList>
    </citation>
    <scope>NUCLEOTIDE SEQUENCE [LARGE SCALE GENOMIC DNA]</scope>
    <source>
        <strain evidence="2 3">CCMEE 5323</strain>
    </source>
</reference>
<sequence>MKVRRTIEKEVPGLGEKIKQAREADDRSLEAICSEVGISRVYWYDIESERVRSALPEETLRKIEKVLGVDLGVKFND</sequence>
<dbReference type="Pfam" id="PF01381">
    <property type="entry name" value="HTH_3"/>
    <property type="match status" value="1"/>
</dbReference>
<dbReference type="EMBL" id="NRQW01000698">
    <property type="protein sequence ID" value="PLZ82116.1"/>
    <property type="molecule type" value="Genomic_DNA"/>
</dbReference>
<dbReference type="CDD" id="cd00093">
    <property type="entry name" value="HTH_XRE"/>
    <property type="match status" value="1"/>
</dbReference>